<sequence length="127" mass="14604">MKSQTISRAWSHVKHSLVISSSSSHHRQHPLLSHDRILLQHQHRSSTIQSSPSPTAFSSPTSPLPTVFHSEPNRTDPYIHWQYRWFDGMGWYQERRPGSRRVFETRVALHVAPPRGQGNHGTTLVLN</sequence>
<protein>
    <submittedName>
        <fullName evidence="2">Uncharacterized protein</fullName>
    </submittedName>
</protein>
<gene>
    <name evidence="2" type="ORF">K491DRAFT_149157</name>
</gene>
<feature type="compositionally biased region" description="Low complexity" evidence="1">
    <location>
        <begin position="50"/>
        <end position="66"/>
    </location>
</feature>
<evidence type="ECO:0000256" key="1">
    <source>
        <dbReference type="SAM" id="MobiDB-lite"/>
    </source>
</evidence>
<accession>A0A6A6SQJ3</accession>
<organism evidence="2 3">
    <name type="scientific">Lophiostoma macrostomum CBS 122681</name>
    <dbReference type="NCBI Taxonomy" id="1314788"/>
    <lineage>
        <taxon>Eukaryota</taxon>
        <taxon>Fungi</taxon>
        <taxon>Dikarya</taxon>
        <taxon>Ascomycota</taxon>
        <taxon>Pezizomycotina</taxon>
        <taxon>Dothideomycetes</taxon>
        <taxon>Pleosporomycetidae</taxon>
        <taxon>Pleosporales</taxon>
        <taxon>Lophiostomataceae</taxon>
        <taxon>Lophiostoma</taxon>
    </lineage>
</organism>
<feature type="region of interest" description="Disordered" evidence="1">
    <location>
        <begin position="42"/>
        <end position="70"/>
    </location>
</feature>
<dbReference type="AlphaFoldDB" id="A0A6A6SQJ3"/>
<reference evidence="2" key="1">
    <citation type="journal article" date="2020" name="Stud. Mycol.">
        <title>101 Dothideomycetes genomes: a test case for predicting lifestyles and emergence of pathogens.</title>
        <authorList>
            <person name="Haridas S."/>
            <person name="Albert R."/>
            <person name="Binder M."/>
            <person name="Bloem J."/>
            <person name="Labutti K."/>
            <person name="Salamov A."/>
            <person name="Andreopoulos B."/>
            <person name="Baker S."/>
            <person name="Barry K."/>
            <person name="Bills G."/>
            <person name="Bluhm B."/>
            <person name="Cannon C."/>
            <person name="Castanera R."/>
            <person name="Culley D."/>
            <person name="Daum C."/>
            <person name="Ezra D."/>
            <person name="Gonzalez J."/>
            <person name="Henrissat B."/>
            <person name="Kuo A."/>
            <person name="Liang C."/>
            <person name="Lipzen A."/>
            <person name="Lutzoni F."/>
            <person name="Magnuson J."/>
            <person name="Mondo S."/>
            <person name="Nolan M."/>
            <person name="Ohm R."/>
            <person name="Pangilinan J."/>
            <person name="Park H.-J."/>
            <person name="Ramirez L."/>
            <person name="Alfaro M."/>
            <person name="Sun H."/>
            <person name="Tritt A."/>
            <person name="Yoshinaga Y."/>
            <person name="Zwiers L.-H."/>
            <person name="Turgeon B."/>
            <person name="Goodwin S."/>
            <person name="Spatafora J."/>
            <person name="Crous P."/>
            <person name="Grigoriev I."/>
        </authorList>
    </citation>
    <scope>NUCLEOTIDE SEQUENCE</scope>
    <source>
        <strain evidence="2">CBS 122681</strain>
    </source>
</reference>
<evidence type="ECO:0000313" key="2">
    <source>
        <dbReference type="EMBL" id="KAF2650116.1"/>
    </source>
</evidence>
<dbReference type="EMBL" id="MU004466">
    <property type="protein sequence ID" value="KAF2650116.1"/>
    <property type="molecule type" value="Genomic_DNA"/>
</dbReference>
<evidence type="ECO:0000313" key="3">
    <source>
        <dbReference type="Proteomes" id="UP000799324"/>
    </source>
</evidence>
<proteinExistence type="predicted"/>
<name>A0A6A6SQJ3_9PLEO</name>
<dbReference type="Proteomes" id="UP000799324">
    <property type="component" value="Unassembled WGS sequence"/>
</dbReference>
<keyword evidence="3" id="KW-1185">Reference proteome</keyword>